<dbReference type="AlphaFoldDB" id="A0A9Q0JDH7"/>
<evidence type="ECO:0000256" key="1">
    <source>
        <dbReference type="SAM" id="MobiDB-lite"/>
    </source>
</evidence>
<dbReference type="Proteomes" id="UP001141552">
    <property type="component" value="Unassembled WGS sequence"/>
</dbReference>
<evidence type="ECO:0000313" key="2">
    <source>
        <dbReference type="EMBL" id="KAJ4837583.1"/>
    </source>
</evidence>
<reference evidence="2" key="2">
    <citation type="journal article" date="2023" name="Plants (Basel)">
        <title>Annotation of the Turnera subulata (Passifloraceae) Draft Genome Reveals the S-Locus Evolved after the Divergence of Turneroideae from Passifloroideae in a Stepwise Manner.</title>
        <authorList>
            <person name="Henning P.M."/>
            <person name="Roalson E.H."/>
            <person name="Mir W."/>
            <person name="McCubbin A.G."/>
            <person name="Shore J.S."/>
        </authorList>
    </citation>
    <scope>NUCLEOTIDE SEQUENCE</scope>
    <source>
        <strain evidence="2">F60SS</strain>
    </source>
</reference>
<sequence>SPPTPRPSRHHCSRTATSSFPSPPLQRSGSAALRDEPEPPTRSSPLQHLDAASRHRVHYSSFSFATTSTRRAISFLLGHRSTSRLQNRCHASTVSHPRVVDDPVCMARVAG</sequence>
<protein>
    <submittedName>
        <fullName evidence="2">Uncharacterized protein</fullName>
    </submittedName>
</protein>
<reference evidence="2" key="1">
    <citation type="submission" date="2022-02" db="EMBL/GenBank/DDBJ databases">
        <authorList>
            <person name="Henning P.M."/>
            <person name="McCubbin A.G."/>
            <person name="Shore J.S."/>
        </authorList>
    </citation>
    <scope>NUCLEOTIDE SEQUENCE</scope>
    <source>
        <strain evidence="2">F60SS</strain>
        <tissue evidence="2">Leaves</tissue>
    </source>
</reference>
<organism evidence="2 3">
    <name type="scientific">Turnera subulata</name>
    <dbReference type="NCBI Taxonomy" id="218843"/>
    <lineage>
        <taxon>Eukaryota</taxon>
        <taxon>Viridiplantae</taxon>
        <taxon>Streptophyta</taxon>
        <taxon>Embryophyta</taxon>
        <taxon>Tracheophyta</taxon>
        <taxon>Spermatophyta</taxon>
        <taxon>Magnoliopsida</taxon>
        <taxon>eudicotyledons</taxon>
        <taxon>Gunneridae</taxon>
        <taxon>Pentapetalae</taxon>
        <taxon>rosids</taxon>
        <taxon>fabids</taxon>
        <taxon>Malpighiales</taxon>
        <taxon>Passifloraceae</taxon>
        <taxon>Turnera</taxon>
    </lineage>
</organism>
<evidence type="ECO:0000313" key="3">
    <source>
        <dbReference type="Proteomes" id="UP001141552"/>
    </source>
</evidence>
<name>A0A9Q0JDH7_9ROSI</name>
<keyword evidence="3" id="KW-1185">Reference proteome</keyword>
<feature type="non-terminal residue" evidence="2">
    <location>
        <position position="1"/>
    </location>
</feature>
<dbReference type="EMBL" id="JAKUCV010003795">
    <property type="protein sequence ID" value="KAJ4837583.1"/>
    <property type="molecule type" value="Genomic_DNA"/>
</dbReference>
<feature type="region of interest" description="Disordered" evidence="1">
    <location>
        <begin position="1"/>
        <end position="52"/>
    </location>
</feature>
<comment type="caution">
    <text evidence="2">The sequence shown here is derived from an EMBL/GenBank/DDBJ whole genome shotgun (WGS) entry which is preliminary data.</text>
</comment>
<feature type="compositionally biased region" description="Polar residues" evidence="1">
    <location>
        <begin position="14"/>
        <end position="29"/>
    </location>
</feature>
<proteinExistence type="predicted"/>
<gene>
    <name evidence="2" type="ORF">Tsubulata_009688</name>
</gene>
<accession>A0A9Q0JDH7</accession>